<dbReference type="Proteomes" id="UP000092743">
    <property type="component" value="Plasmid p109822"/>
</dbReference>
<geneLocation type="plasmid" evidence="1 2">
    <name>p109822</name>
</geneLocation>
<dbReference type="RefSeq" id="WP_065486964.1">
    <property type="nucleotide sequence ID" value="NZ_CP015355.1"/>
</dbReference>
<evidence type="ECO:0000313" key="1">
    <source>
        <dbReference type="EMBL" id="ANS52273.1"/>
    </source>
</evidence>
<gene>
    <name evidence="1" type="ORF">BT246_69820</name>
</gene>
<accession>A0A9W3SJE9</accession>
<proteinExistence type="predicted"/>
<organism evidence="1 2">
    <name type="scientific">Bacillus thuringiensis</name>
    <dbReference type="NCBI Taxonomy" id="1428"/>
    <lineage>
        <taxon>Bacteria</taxon>
        <taxon>Bacillati</taxon>
        <taxon>Bacillota</taxon>
        <taxon>Bacilli</taxon>
        <taxon>Bacillales</taxon>
        <taxon>Bacillaceae</taxon>
        <taxon>Bacillus</taxon>
        <taxon>Bacillus cereus group</taxon>
    </lineage>
</organism>
<protein>
    <submittedName>
        <fullName evidence="1">Uncharacterized protein</fullName>
    </submittedName>
</protein>
<sequence length="91" mass="10465">MNVIKQKNFFTNNTDFYILLGDYADIVSYHKTWNDATIALRSIHISDSSWTSIWILKPGETLSGTYINAPHEEHIDHKNPFNSIENIIGVK</sequence>
<name>A0A9W3SJE9_BACTU</name>
<reference evidence="1 2" key="1">
    <citation type="submission" date="2016-04" db="EMBL/GenBank/DDBJ databases">
        <title>High quality genome of the nematocidal Bacillus thuringiensis MYBT18246.</title>
        <authorList>
            <person name="Hollensteiner J."/>
            <person name="Poehlein A."/>
            <person name="Sproeer C."/>
            <person name="Bunk B."/>
            <person name="Rosenstiel P."/>
            <person name="Schulenburg H."/>
            <person name="Liesegang H."/>
        </authorList>
    </citation>
    <scope>NUCLEOTIDE SEQUENCE [LARGE SCALE GENOMIC DNA]</scope>
    <source>
        <strain evidence="1 2">MYBT18246</strain>
        <plasmid evidence="1 2">p109822</plasmid>
    </source>
</reference>
<dbReference type="EMBL" id="CP015355">
    <property type="protein sequence ID" value="ANS52273.1"/>
    <property type="molecule type" value="Genomic_DNA"/>
</dbReference>
<dbReference type="AlphaFoldDB" id="A0A9W3SJE9"/>
<keyword evidence="1" id="KW-0614">Plasmid</keyword>
<evidence type="ECO:0000313" key="2">
    <source>
        <dbReference type="Proteomes" id="UP000092743"/>
    </source>
</evidence>